<accession>A0A836B8P4</accession>
<proteinExistence type="predicted"/>
<sequence length="486" mass="51707">MGVTDTPCGELIQCDGDVGSVSGKGDYCDSDFNVLTYSVPQGASSVGFQVHDGSFTGRGTDDCTLTNPGGALGGCWASNPATPCQHCEYVYTIPESCKGGGTSPACPVPDQCPPDADLTAAGVPDMACSKCKSDSACLKEPEEDYYADTPLATRNVLTGLGCIAKPAGPQTDNTWLDGTYFEQANPAAPELGLQKWALYPTTDGSNLREFLINSAPGDDTAVACYKDDTYAAVDHYLYIKRIATDPKDDCPNCHHFNTFTVTKPKECVCGSATAWAFPSLRDFDKNLAQYTDLNSTSEIMLPSPYADGSMFWTARPEMNPNGNTITAWGGFFRVAAVEDTNALGTKGYVMGRLKLSFESNDGQVSLMGFYSPGAGAKVTSAVLQVYQSFVPPPSLTPGMFQRFDALDTIVTPTDPLNYGDTFSVTQVNLGDIKNGKNVIAKVPTNGLAGQPADKRGVYFAVHMSVNGGFCDADKPYNVWPDPVPAP</sequence>
<dbReference type="AlphaFoldDB" id="A0A836B8P4"/>
<name>A0A836B8P4_9CHLO</name>
<dbReference type="OrthoDB" id="543833at2759"/>
<comment type="caution">
    <text evidence="1">The sequence shown here is derived from an EMBL/GenBank/DDBJ whole genome shotgun (WGS) entry which is preliminary data.</text>
</comment>
<keyword evidence="2" id="KW-1185">Reference proteome</keyword>
<gene>
    <name evidence="1" type="ORF">HYH02_004311</name>
</gene>
<protein>
    <submittedName>
        <fullName evidence="1">Uncharacterized protein</fullName>
    </submittedName>
</protein>
<dbReference type="EMBL" id="JAEHOD010000009">
    <property type="protein sequence ID" value="KAG2451042.1"/>
    <property type="molecule type" value="Genomic_DNA"/>
</dbReference>
<evidence type="ECO:0000313" key="1">
    <source>
        <dbReference type="EMBL" id="KAG2451042.1"/>
    </source>
</evidence>
<reference evidence="1" key="1">
    <citation type="journal article" date="2020" name="bioRxiv">
        <title>Comparative genomics of Chlamydomonas.</title>
        <authorList>
            <person name="Craig R.J."/>
            <person name="Hasan A.R."/>
            <person name="Ness R.W."/>
            <person name="Keightley P.D."/>
        </authorList>
    </citation>
    <scope>NUCLEOTIDE SEQUENCE</scope>
    <source>
        <strain evidence="1">CCAP 11/173</strain>
    </source>
</reference>
<evidence type="ECO:0000313" key="2">
    <source>
        <dbReference type="Proteomes" id="UP000613740"/>
    </source>
</evidence>
<organism evidence="1 2">
    <name type="scientific">Chlamydomonas schloesseri</name>
    <dbReference type="NCBI Taxonomy" id="2026947"/>
    <lineage>
        <taxon>Eukaryota</taxon>
        <taxon>Viridiplantae</taxon>
        <taxon>Chlorophyta</taxon>
        <taxon>core chlorophytes</taxon>
        <taxon>Chlorophyceae</taxon>
        <taxon>CS clade</taxon>
        <taxon>Chlamydomonadales</taxon>
        <taxon>Chlamydomonadaceae</taxon>
        <taxon>Chlamydomonas</taxon>
    </lineage>
</organism>
<dbReference type="Proteomes" id="UP000613740">
    <property type="component" value="Unassembled WGS sequence"/>
</dbReference>